<feature type="transmembrane region" description="Helical" evidence="8">
    <location>
        <begin position="160"/>
        <end position="184"/>
    </location>
</feature>
<feature type="transmembrane region" description="Helical" evidence="8">
    <location>
        <begin position="227"/>
        <end position="243"/>
    </location>
</feature>
<feature type="transmembrane region" description="Helical" evidence="8">
    <location>
        <begin position="303"/>
        <end position="323"/>
    </location>
</feature>
<accession>F2Q8G9</accession>
<feature type="transmembrane region" description="Helical" evidence="8">
    <location>
        <begin position="468"/>
        <end position="490"/>
    </location>
</feature>
<feature type="transmembrane region" description="Helical" evidence="8">
    <location>
        <begin position="133"/>
        <end position="154"/>
    </location>
</feature>
<proteinExistence type="predicted"/>
<gene>
    <name evidence="10" type="ORF">Sb1_0113</name>
</gene>
<dbReference type="PANTHER" id="PTHR42718:SF47">
    <property type="entry name" value="METHYL VIOLOGEN RESISTANCE PROTEIN SMVA"/>
    <property type="match status" value="1"/>
</dbReference>
<dbReference type="PANTHER" id="PTHR42718">
    <property type="entry name" value="MAJOR FACILITATOR SUPERFAMILY MULTIDRUG TRANSPORTER MFSC"/>
    <property type="match status" value="1"/>
</dbReference>
<evidence type="ECO:0000256" key="4">
    <source>
        <dbReference type="ARBA" id="ARBA00022519"/>
    </source>
</evidence>
<feature type="transmembrane region" description="Helical" evidence="8">
    <location>
        <begin position="99"/>
        <end position="126"/>
    </location>
</feature>
<evidence type="ECO:0000313" key="10">
    <source>
        <dbReference type="EMBL" id="CAX67904.1"/>
    </source>
</evidence>
<evidence type="ECO:0000256" key="3">
    <source>
        <dbReference type="ARBA" id="ARBA00022475"/>
    </source>
</evidence>
<dbReference type="InterPro" id="IPR011701">
    <property type="entry name" value="MFS"/>
</dbReference>
<keyword evidence="7 8" id="KW-0472">Membrane</keyword>
<feature type="transmembrane region" description="Helical" evidence="8">
    <location>
        <begin position="264"/>
        <end position="283"/>
    </location>
</feature>
<name>F2Q8G9_SALBN</name>
<keyword evidence="4" id="KW-0997">Cell inner membrane</keyword>
<dbReference type="PROSITE" id="PS50850">
    <property type="entry name" value="MFS"/>
    <property type="match status" value="1"/>
</dbReference>
<feature type="domain" description="Major facilitator superfamily (MFS) profile" evidence="9">
    <location>
        <begin position="10"/>
        <end position="493"/>
    </location>
</feature>
<evidence type="ECO:0000256" key="5">
    <source>
        <dbReference type="ARBA" id="ARBA00022692"/>
    </source>
</evidence>
<evidence type="ECO:0000256" key="1">
    <source>
        <dbReference type="ARBA" id="ARBA00004429"/>
    </source>
</evidence>
<feature type="transmembrane region" description="Helical" evidence="8">
    <location>
        <begin position="354"/>
        <end position="381"/>
    </location>
</feature>
<keyword evidence="3" id="KW-1003">Cell membrane</keyword>
<evidence type="ECO:0000259" key="9">
    <source>
        <dbReference type="PROSITE" id="PS50850"/>
    </source>
</evidence>
<dbReference type="InterPro" id="IPR036259">
    <property type="entry name" value="MFS_trans_sf"/>
</dbReference>
<dbReference type="CDD" id="cd17321">
    <property type="entry name" value="MFS_MMR_MDR_like"/>
    <property type="match status" value="1"/>
</dbReference>
<dbReference type="Gene3D" id="1.20.1250.20">
    <property type="entry name" value="MFS general substrate transporter like domains"/>
    <property type="match status" value="1"/>
</dbReference>
<feature type="transmembrane region" description="Helical" evidence="8">
    <location>
        <begin position="330"/>
        <end position="348"/>
    </location>
</feature>
<dbReference type="GO" id="GO:0022857">
    <property type="term" value="F:transmembrane transporter activity"/>
    <property type="evidence" value="ECO:0007669"/>
    <property type="project" value="InterPro"/>
</dbReference>
<evidence type="ECO:0000256" key="6">
    <source>
        <dbReference type="ARBA" id="ARBA00022989"/>
    </source>
</evidence>
<keyword evidence="6 8" id="KW-1133">Transmembrane helix</keyword>
<keyword evidence="2" id="KW-0813">Transport</keyword>
<dbReference type="EMBL" id="FN298494">
    <property type="protein sequence ID" value="CAX67904.1"/>
    <property type="molecule type" value="Genomic_DNA"/>
</dbReference>
<dbReference type="GO" id="GO:0005886">
    <property type="term" value="C:plasma membrane"/>
    <property type="evidence" value="ECO:0007669"/>
    <property type="project" value="UniProtKB-SubCell"/>
</dbReference>
<feature type="transmembrane region" description="Helical" evidence="8">
    <location>
        <begin position="196"/>
        <end position="215"/>
    </location>
</feature>
<dbReference type="Pfam" id="PF07690">
    <property type="entry name" value="MFS_1"/>
    <property type="match status" value="1"/>
</dbReference>
<evidence type="ECO:0000256" key="7">
    <source>
        <dbReference type="ARBA" id="ARBA00023136"/>
    </source>
</evidence>
<protein>
    <submittedName>
        <fullName evidence="10">Putative major facilitator family efflux pump</fullName>
    </submittedName>
</protein>
<comment type="subcellular location">
    <subcellularLocation>
        <location evidence="1">Cell inner membrane</location>
        <topology evidence="1">Multi-pass membrane protein</topology>
    </subcellularLocation>
</comment>
<dbReference type="Gene3D" id="1.20.1720.10">
    <property type="entry name" value="Multidrug resistance protein D"/>
    <property type="match status" value="1"/>
</dbReference>
<sequence length="495" mass="52377">MISKKNPWLVLAVVSAALFLVVVDMTVLNVALPVLAQELNSTNAEKLWMVNTYSLVLAGLLPGCGTLSDRIGHRRVFTGGLIIFGFASVFAAFSPSPGWLIFARGVLAVGAAMMLPATISIIRLAFTEDKERAVAIGIWGAVTASAAALGPLLGGALLAHFWWGAVFLINVPVVAVTLLFTFILVPKIPGNTGRHWDLLTTIVLTVALVSSLYAIKSLLKSSIRWDEVSIAVIAGSVFFRWFLRRQTCLPSPLIDFTLFRNVRFSIGMAGAFCASVVVVGLQFVLSQELQLVRSFSPLQTGLFVMPVAVGSFVAGPLLGAVLFRFGVERMMAFTLGIAAIGLTLYTLAWMHTLLFWQLVALGLTGFGLGGVMSVGSTLIMINAPEDKAGMAGALEGISYELGGTLGVAVMGSVIASVYTRSFTPPDNTSLAPGAWDSLDQTFIAVSELPEGIAARVIVAGKSAFLNGASVTLCGAAVATIVLFIVMTIYARNKQP</sequence>
<dbReference type="InterPro" id="IPR020846">
    <property type="entry name" value="MFS_dom"/>
</dbReference>
<evidence type="ECO:0000256" key="2">
    <source>
        <dbReference type="ARBA" id="ARBA00022448"/>
    </source>
</evidence>
<feature type="transmembrane region" description="Helical" evidence="8">
    <location>
        <begin position="76"/>
        <end position="93"/>
    </location>
</feature>
<organism evidence="10">
    <name type="scientific">Salmonella bongori</name>
    <dbReference type="NCBI Taxonomy" id="54736"/>
    <lineage>
        <taxon>Bacteria</taxon>
        <taxon>Pseudomonadati</taxon>
        <taxon>Pseudomonadota</taxon>
        <taxon>Gammaproteobacteria</taxon>
        <taxon>Enterobacterales</taxon>
        <taxon>Enterobacteriaceae</taxon>
        <taxon>Salmonella</taxon>
    </lineage>
</organism>
<feature type="transmembrane region" description="Helical" evidence="8">
    <location>
        <begin position="401"/>
        <end position="419"/>
    </location>
</feature>
<dbReference type="SUPFAM" id="SSF103473">
    <property type="entry name" value="MFS general substrate transporter"/>
    <property type="match status" value="1"/>
</dbReference>
<evidence type="ECO:0000256" key="8">
    <source>
        <dbReference type="SAM" id="Phobius"/>
    </source>
</evidence>
<reference evidence="10" key="1">
    <citation type="submission" date="2009-04" db="EMBL/GenBank/DDBJ databases">
        <title>Novel enterobacterial integrative and conjugative elements (ICEs), including a mobilisable relateive of SPI-7.</title>
        <authorList>
            <person name="Seth-Smith H.M."/>
        </authorList>
    </citation>
    <scope>NUCLEOTIDE SEQUENCE</scope>
    <source>
        <strain evidence="10">CEIM46082</strain>
    </source>
</reference>
<dbReference type="PRINTS" id="PR01036">
    <property type="entry name" value="TCRTETB"/>
</dbReference>
<keyword evidence="5 8" id="KW-0812">Transmembrane</keyword>
<feature type="transmembrane region" description="Helical" evidence="8">
    <location>
        <begin position="46"/>
        <end position="64"/>
    </location>
</feature>
<dbReference type="AlphaFoldDB" id="F2Q8G9"/>